<name>X6LKC9_RETFI</name>
<feature type="region of interest" description="Disordered" evidence="1">
    <location>
        <begin position="93"/>
        <end position="116"/>
    </location>
</feature>
<dbReference type="EMBL" id="ASPP01038969">
    <property type="protein sequence ID" value="ETO01190.1"/>
    <property type="molecule type" value="Genomic_DNA"/>
</dbReference>
<sequence length="189" mass="22198">EQCKELWKQRLEQWKKQCLQLREHFPALNYFRFNEVHTLIHTIHTLVSPNCSTSSLQASKFIKPFLQKINCQATDKDVDNILHDWKYFDSIAQSNNNNNNNNNDNNNSNNKDYNDNKDNDFRDCKDDIANSNELIFELLALFESQRFIPRAEHVLVCNEKTTEEDVTCLIFRAITNYIKTTPTTTTTTT</sequence>
<feature type="non-terminal residue" evidence="2">
    <location>
        <position position="1"/>
    </location>
</feature>
<proteinExistence type="predicted"/>
<dbReference type="AlphaFoldDB" id="X6LKC9"/>
<evidence type="ECO:0000313" key="2">
    <source>
        <dbReference type="EMBL" id="ETO01190.1"/>
    </source>
</evidence>
<feature type="compositionally biased region" description="Low complexity" evidence="1">
    <location>
        <begin position="94"/>
        <end position="111"/>
    </location>
</feature>
<accession>X6LKC9</accession>
<protein>
    <submittedName>
        <fullName evidence="2">Uncharacterized protein</fullName>
    </submittedName>
</protein>
<feature type="non-terminal residue" evidence="2">
    <location>
        <position position="189"/>
    </location>
</feature>
<reference evidence="2 3" key="1">
    <citation type="journal article" date="2013" name="Curr. Biol.">
        <title>The Genome of the Foraminiferan Reticulomyxa filosa.</title>
        <authorList>
            <person name="Glockner G."/>
            <person name="Hulsmann N."/>
            <person name="Schleicher M."/>
            <person name="Noegel A.A."/>
            <person name="Eichinger L."/>
            <person name="Gallinger C."/>
            <person name="Pawlowski J."/>
            <person name="Sierra R."/>
            <person name="Euteneuer U."/>
            <person name="Pillet L."/>
            <person name="Moustafa A."/>
            <person name="Platzer M."/>
            <person name="Groth M."/>
            <person name="Szafranski K."/>
            <person name="Schliwa M."/>
        </authorList>
    </citation>
    <scope>NUCLEOTIDE SEQUENCE [LARGE SCALE GENOMIC DNA]</scope>
</reference>
<comment type="caution">
    <text evidence="2">The sequence shown here is derived from an EMBL/GenBank/DDBJ whole genome shotgun (WGS) entry which is preliminary data.</text>
</comment>
<organism evidence="2 3">
    <name type="scientific">Reticulomyxa filosa</name>
    <dbReference type="NCBI Taxonomy" id="46433"/>
    <lineage>
        <taxon>Eukaryota</taxon>
        <taxon>Sar</taxon>
        <taxon>Rhizaria</taxon>
        <taxon>Retaria</taxon>
        <taxon>Foraminifera</taxon>
        <taxon>Monothalamids</taxon>
        <taxon>Reticulomyxidae</taxon>
        <taxon>Reticulomyxa</taxon>
    </lineage>
</organism>
<dbReference type="Proteomes" id="UP000023152">
    <property type="component" value="Unassembled WGS sequence"/>
</dbReference>
<keyword evidence="3" id="KW-1185">Reference proteome</keyword>
<evidence type="ECO:0000256" key="1">
    <source>
        <dbReference type="SAM" id="MobiDB-lite"/>
    </source>
</evidence>
<gene>
    <name evidence="2" type="ORF">RFI_36250</name>
</gene>
<evidence type="ECO:0000313" key="3">
    <source>
        <dbReference type="Proteomes" id="UP000023152"/>
    </source>
</evidence>